<organism evidence="2 3">
    <name type="scientific">Cardiosporidium cionae</name>
    <dbReference type="NCBI Taxonomy" id="476202"/>
    <lineage>
        <taxon>Eukaryota</taxon>
        <taxon>Sar</taxon>
        <taxon>Alveolata</taxon>
        <taxon>Apicomplexa</taxon>
        <taxon>Aconoidasida</taxon>
        <taxon>Nephromycida</taxon>
        <taxon>Cardiosporidium</taxon>
    </lineage>
</organism>
<keyword evidence="3" id="KW-1185">Reference proteome</keyword>
<evidence type="ECO:0000313" key="2">
    <source>
        <dbReference type="EMBL" id="KAF8821992.1"/>
    </source>
</evidence>
<reference evidence="2 3" key="1">
    <citation type="journal article" date="2020" name="bioRxiv">
        <title>Metabolic contributions of an alphaproteobacterial endosymbiont in the apicomplexan Cardiosporidium cionae.</title>
        <authorList>
            <person name="Hunter E.S."/>
            <person name="Paight C.J."/>
            <person name="Lane C.E."/>
        </authorList>
    </citation>
    <scope>NUCLEOTIDE SEQUENCE [LARGE SCALE GENOMIC DNA]</scope>
    <source>
        <strain evidence="2">ESH_2018</strain>
    </source>
</reference>
<feature type="region of interest" description="Disordered" evidence="1">
    <location>
        <begin position="130"/>
        <end position="170"/>
    </location>
</feature>
<feature type="compositionally biased region" description="Low complexity" evidence="1">
    <location>
        <begin position="148"/>
        <end position="167"/>
    </location>
</feature>
<gene>
    <name evidence="2" type="ORF">IE077_001257</name>
</gene>
<name>A0ABQ7JD96_9APIC</name>
<dbReference type="InterPro" id="IPR024224">
    <property type="entry name" value="DENND6"/>
</dbReference>
<dbReference type="EMBL" id="JADAQX010000100">
    <property type="protein sequence ID" value="KAF8821992.1"/>
    <property type="molecule type" value="Genomic_DNA"/>
</dbReference>
<evidence type="ECO:0000313" key="3">
    <source>
        <dbReference type="Proteomes" id="UP000823046"/>
    </source>
</evidence>
<comment type="caution">
    <text evidence="2">The sequence shown here is derived from an EMBL/GenBank/DDBJ whole genome shotgun (WGS) entry which is preliminary data.</text>
</comment>
<sequence length="351" mass="40455">MEKNCTPSLILGVSNPFILQAMTKISTKIVCASRNRSSFLKPPQNALISTKVITAFDNLISWISSGYNPCLKKDRTLLKRLIDPDKCESSNSQHINEMCIQKNEIESTKTRKKALHRVLDHSFFWKSKPRPSNSISRMLSPDSDLNHSDQSLSSSVPSLSSQSVPDSCGMKQQNRDATIAINNVLIRKYFRELTQLFLQPFNEYFLVDLSSVAIPFCDTPATPSFSEQKFIDTFRPRGNFVYIARAKCVELYRRFINSVNFRPWCRKIEVGSRKEFQRRYLQQCLNCNYEFHFSKQSTQRLVEGYTNVKHHLNCQKSSLSATDLNDIECLLQRIKTAISHRLADWDSRRSS</sequence>
<accession>A0ABQ7JD96</accession>
<dbReference type="Proteomes" id="UP000823046">
    <property type="component" value="Unassembled WGS sequence"/>
</dbReference>
<dbReference type="PANTHER" id="PTHR13677:SF0">
    <property type="entry name" value="LD41638P"/>
    <property type="match status" value="1"/>
</dbReference>
<evidence type="ECO:0000256" key="1">
    <source>
        <dbReference type="SAM" id="MobiDB-lite"/>
    </source>
</evidence>
<protein>
    <submittedName>
        <fullName evidence="2">Uncharacterized protein</fullName>
    </submittedName>
</protein>
<dbReference type="PANTHER" id="PTHR13677">
    <property type="entry name" value="LD41638P"/>
    <property type="match status" value="1"/>
</dbReference>
<proteinExistence type="predicted"/>